<reference evidence="1 2" key="1">
    <citation type="submission" date="2020-06" db="EMBL/GenBank/DDBJ databases">
        <title>Transcriptomic and genomic resources for Thalictrum thalictroides and T. hernandezii: Facilitating candidate gene discovery in an emerging model plant lineage.</title>
        <authorList>
            <person name="Arias T."/>
            <person name="Riano-Pachon D.M."/>
            <person name="Di Stilio V.S."/>
        </authorList>
    </citation>
    <scope>NUCLEOTIDE SEQUENCE [LARGE SCALE GENOMIC DNA]</scope>
    <source>
        <strain evidence="2">cv. WT478/WT964</strain>
        <tissue evidence="1">Leaves</tissue>
    </source>
</reference>
<comment type="caution">
    <text evidence="1">The sequence shown here is derived from an EMBL/GenBank/DDBJ whole genome shotgun (WGS) entry which is preliminary data.</text>
</comment>
<accession>A0A7J6W7B4</accession>
<dbReference type="AlphaFoldDB" id="A0A7J6W7B4"/>
<evidence type="ECO:0000313" key="2">
    <source>
        <dbReference type="Proteomes" id="UP000554482"/>
    </source>
</evidence>
<keyword evidence="2" id="KW-1185">Reference proteome</keyword>
<name>A0A7J6W7B4_THATH</name>
<organism evidence="1 2">
    <name type="scientific">Thalictrum thalictroides</name>
    <name type="common">Rue-anemone</name>
    <name type="synonym">Anemone thalictroides</name>
    <dbReference type="NCBI Taxonomy" id="46969"/>
    <lineage>
        <taxon>Eukaryota</taxon>
        <taxon>Viridiplantae</taxon>
        <taxon>Streptophyta</taxon>
        <taxon>Embryophyta</taxon>
        <taxon>Tracheophyta</taxon>
        <taxon>Spermatophyta</taxon>
        <taxon>Magnoliopsida</taxon>
        <taxon>Ranunculales</taxon>
        <taxon>Ranunculaceae</taxon>
        <taxon>Thalictroideae</taxon>
        <taxon>Thalictrum</taxon>
    </lineage>
</organism>
<sequence length="60" mass="7276">MQRTQISTNQWWKNLYNHRSANQHEQRGRLNMTQGTTIHPNMDDYNVRQSYTLTLQRELA</sequence>
<dbReference type="Proteomes" id="UP000554482">
    <property type="component" value="Unassembled WGS sequence"/>
</dbReference>
<gene>
    <name evidence="1" type="ORF">FRX31_018188</name>
</gene>
<evidence type="ECO:0000313" key="1">
    <source>
        <dbReference type="EMBL" id="KAF5192225.1"/>
    </source>
</evidence>
<proteinExistence type="predicted"/>
<protein>
    <submittedName>
        <fullName evidence="1">Uncharacterized protein</fullName>
    </submittedName>
</protein>
<dbReference type="EMBL" id="JABWDY010021695">
    <property type="protein sequence ID" value="KAF5192225.1"/>
    <property type="molecule type" value="Genomic_DNA"/>
</dbReference>